<keyword evidence="3" id="KW-1185">Reference proteome</keyword>
<comment type="caution">
    <text evidence="2">The sequence shown here is derived from an EMBL/GenBank/DDBJ whole genome shotgun (WGS) entry which is preliminary data.</text>
</comment>
<evidence type="ECO:0000313" key="2">
    <source>
        <dbReference type="EMBL" id="MBP0049562.1"/>
    </source>
</evidence>
<sequence>MAGSLQDQLLNAGLASKQQAKQAKQQKRKKAKQQKAGKAEDDQQRQREALEAARKAKAEKDRELNLKRQQEQSDKARRAEVQQLVEAHQVKLPDDSELRYNFVEGTTIHHLYVDQRQLDQLARGQLRIASLDGQHKVVPADIAARIEQRLEGVILPLPKDDTPDEDDPYADYVIPDDLMW</sequence>
<dbReference type="EMBL" id="JACVEW010000020">
    <property type="protein sequence ID" value="MBP0049562.1"/>
    <property type="molecule type" value="Genomic_DNA"/>
</dbReference>
<organism evidence="2 3">
    <name type="scientific">Marinobacterium alkalitolerans</name>
    <dbReference type="NCBI Taxonomy" id="1542925"/>
    <lineage>
        <taxon>Bacteria</taxon>
        <taxon>Pseudomonadati</taxon>
        <taxon>Pseudomonadota</taxon>
        <taxon>Gammaproteobacteria</taxon>
        <taxon>Oceanospirillales</taxon>
        <taxon>Oceanospirillaceae</taxon>
        <taxon>Marinobacterium</taxon>
    </lineage>
</organism>
<dbReference type="RefSeq" id="WP_209288188.1">
    <property type="nucleotide sequence ID" value="NZ_JACVEW010000020.1"/>
</dbReference>
<dbReference type="Pfam" id="PF09831">
    <property type="entry name" value="DUF2058"/>
    <property type="match status" value="1"/>
</dbReference>
<gene>
    <name evidence="2" type="ORF">H9C73_12555</name>
</gene>
<feature type="compositionally biased region" description="Basic and acidic residues" evidence="1">
    <location>
        <begin position="37"/>
        <end position="80"/>
    </location>
</feature>
<evidence type="ECO:0000313" key="3">
    <source>
        <dbReference type="Proteomes" id="UP000810171"/>
    </source>
</evidence>
<proteinExistence type="predicted"/>
<feature type="region of interest" description="Disordered" evidence="1">
    <location>
        <begin position="1"/>
        <end position="80"/>
    </location>
</feature>
<accession>A0ABS3ZD08</accession>
<reference evidence="2 3" key="1">
    <citation type="submission" date="2020-09" db="EMBL/GenBank/DDBJ databases">
        <authorList>
            <person name="Tanuku N.R.S."/>
        </authorList>
    </citation>
    <scope>NUCLEOTIDE SEQUENCE [LARGE SCALE GENOMIC DNA]</scope>
    <source>
        <strain evidence="2 3">AK62</strain>
    </source>
</reference>
<dbReference type="InterPro" id="IPR018636">
    <property type="entry name" value="DUF2058"/>
</dbReference>
<evidence type="ECO:0000256" key="1">
    <source>
        <dbReference type="SAM" id="MobiDB-lite"/>
    </source>
</evidence>
<feature type="compositionally biased region" description="Basic residues" evidence="1">
    <location>
        <begin position="24"/>
        <end position="35"/>
    </location>
</feature>
<dbReference type="Proteomes" id="UP000810171">
    <property type="component" value="Unassembled WGS sequence"/>
</dbReference>
<protein>
    <submittedName>
        <fullName evidence="2">DUF2058 domain-containing protein</fullName>
    </submittedName>
</protein>
<name>A0ABS3ZD08_9GAMM</name>